<name>A0ABR5AZB5_BACBA</name>
<comment type="caution">
    <text evidence="1">The sequence shown here is derived from an EMBL/GenBank/DDBJ whole genome shotgun (WGS) entry which is preliminary data.</text>
</comment>
<gene>
    <name evidence="1" type="ORF">SD77_2517</name>
</gene>
<accession>A0ABR5AZB5</accession>
<dbReference type="RefSeq" id="WP_041096696.1">
    <property type="nucleotide sequence ID" value="NZ_JARTHD010000044.1"/>
</dbReference>
<protein>
    <submittedName>
        <fullName evidence="1">Uncharacterized protein</fullName>
    </submittedName>
</protein>
<dbReference type="Proteomes" id="UP000031982">
    <property type="component" value="Unassembled WGS sequence"/>
</dbReference>
<dbReference type="EMBL" id="JXLP01000002">
    <property type="protein sequence ID" value="KIL80063.1"/>
    <property type="molecule type" value="Genomic_DNA"/>
</dbReference>
<keyword evidence="2" id="KW-1185">Reference proteome</keyword>
<proteinExistence type="predicted"/>
<sequence length="72" mass="8141">MDLKQIKTYEQLDHFLFEHEVELTCKKKGIRVTGIDPGKDGQLTFTLSNGSKIECLAAEMKEYLKAIPLVKG</sequence>
<evidence type="ECO:0000313" key="1">
    <source>
        <dbReference type="EMBL" id="KIL80063.1"/>
    </source>
</evidence>
<reference evidence="1 2" key="1">
    <citation type="submission" date="2015-01" db="EMBL/GenBank/DDBJ databases">
        <title>Genome Assembly of Bacillus badius MTCC 1458.</title>
        <authorList>
            <person name="Verma A."/>
            <person name="Khatri I."/>
            <person name="Mual P."/>
            <person name="Subramanian S."/>
            <person name="Krishnamurthi S."/>
        </authorList>
    </citation>
    <scope>NUCLEOTIDE SEQUENCE [LARGE SCALE GENOMIC DNA]</scope>
    <source>
        <strain evidence="1 2">MTCC 1458</strain>
    </source>
</reference>
<organism evidence="1 2">
    <name type="scientific">Bacillus badius</name>
    <dbReference type="NCBI Taxonomy" id="1455"/>
    <lineage>
        <taxon>Bacteria</taxon>
        <taxon>Bacillati</taxon>
        <taxon>Bacillota</taxon>
        <taxon>Bacilli</taxon>
        <taxon>Bacillales</taxon>
        <taxon>Bacillaceae</taxon>
        <taxon>Pseudobacillus</taxon>
    </lineage>
</organism>
<evidence type="ECO:0000313" key="2">
    <source>
        <dbReference type="Proteomes" id="UP000031982"/>
    </source>
</evidence>